<accession>A0ABQ1QGM4</accession>
<comment type="caution">
    <text evidence="5">The sequence shown here is derived from an EMBL/GenBank/DDBJ whole genome shotgun (WGS) entry which is preliminary data.</text>
</comment>
<keyword evidence="6" id="KW-1185">Reference proteome</keyword>
<evidence type="ECO:0000256" key="3">
    <source>
        <dbReference type="SAM" id="MobiDB-lite"/>
    </source>
</evidence>
<evidence type="ECO:0000256" key="1">
    <source>
        <dbReference type="ARBA" id="ARBA00023125"/>
    </source>
</evidence>
<evidence type="ECO:0000256" key="2">
    <source>
        <dbReference type="PROSITE-ProRule" id="PRU01248"/>
    </source>
</evidence>
<gene>
    <name evidence="5" type="ORF">GCM10007231_28150</name>
</gene>
<sequence length="254" mass="28297">MVREVTATGTTRAAADRALRVKLAERSTPRESAITPSTTLAKLAQTWIQHLHDERRLENTTINEYQRVLDNIVVPEIGGLKLSEVTTGRLDSFILRLRQVSVNRQRKTKVVLGAMFGLAVRHDALVVNPVHQTSKVHRERQEVRTLTVEDLEMVRRALRAWEEEHRPGPRATSDMADIIDVMLGSGARIGEVLALRRYVDAAPMRHRRGSTPSSRPATTRGNRSPTSSGAGVRSVPTLAWTGSLPTRSARRSRP</sequence>
<keyword evidence="1 2" id="KW-0238">DNA-binding</keyword>
<dbReference type="InterPro" id="IPR044068">
    <property type="entry name" value="CB"/>
</dbReference>
<protein>
    <recommendedName>
        <fullName evidence="4">Core-binding (CB) domain-containing protein</fullName>
    </recommendedName>
</protein>
<dbReference type="SUPFAM" id="SSF56349">
    <property type="entry name" value="DNA breaking-rejoining enzymes"/>
    <property type="match status" value="1"/>
</dbReference>
<feature type="region of interest" description="Disordered" evidence="3">
    <location>
        <begin position="204"/>
        <end position="254"/>
    </location>
</feature>
<evidence type="ECO:0000313" key="6">
    <source>
        <dbReference type="Proteomes" id="UP000630594"/>
    </source>
</evidence>
<dbReference type="Gene3D" id="1.10.150.130">
    <property type="match status" value="1"/>
</dbReference>
<dbReference type="EMBL" id="BMCK01000004">
    <property type="protein sequence ID" value="GGD27087.1"/>
    <property type="molecule type" value="Genomic_DNA"/>
</dbReference>
<evidence type="ECO:0000259" key="4">
    <source>
        <dbReference type="PROSITE" id="PS51900"/>
    </source>
</evidence>
<name>A0ABQ1QGM4_9ACTN</name>
<evidence type="ECO:0000313" key="5">
    <source>
        <dbReference type="EMBL" id="GGD27087.1"/>
    </source>
</evidence>
<feature type="domain" description="Core-binding (CB)" evidence="4">
    <location>
        <begin position="38"/>
        <end position="120"/>
    </location>
</feature>
<organism evidence="5 6">
    <name type="scientific">Nocardioides daphniae</name>
    <dbReference type="NCBI Taxonomy" id="402297"/>
    <lineage>
        <taxon>Bacteria</taxon>
        <taxon>Bacillati</taxon>
        <taxon>Actinomycetota</taxon>
        <taxon>Actinomycetes</taxon>
        <taxon>Propionibacteriales</taxon>
        <taxon>Nocardioidaceae</taxon>
        <taxon>Nocardioides</taxon>
    </lineage>
</organism>
<dbReference type="PROSITE" id="PS51900">
    <property type="entry name" value="CB"/>
    <property type="match status" value="1"/>
</dbReference>
<feature type="compositionally biased region" description="Polar residues" evidence="3">
    <location>
        <begin position="210"/>
        <end position="229"/>
    </location>
</feature>
<dbReference type="InterPro" id="IPR011010">
    <property type="entry name" value="DNA_brk_join_enz"/>
</dbReference>
<proteinExistence type="predicted"/>
<dbReference type="Proteomes" id="UP000630594">
    <property type="component" value="Unassembled WGS sequence"/>
</dbReference>
<reference evidence="6" key="1">
    <citation type="journal article" date="2019" name="Int. J. Syst. Evol. Microbiol.">
        <title>The Global Catalogue of Microorganisms (GCM) 10K type strain sequencing project: providing services to taxonomists for standard genome sequencing and annotation.</title>
        <authorList>
            <consortium name="The Broad Institute Genomics Platform"/>
            <consortium name="The Broad Institute Genome Sequencing Center for Infectious Disease"/>
            <person name="Wu L."/>
            <person name="Ma J."/>
        </authorList>
    </citation>
    <scope>NUCLEOTIDE SEQUENCE [LARGE SCALE GENOMIC DNA]</scope>
    <source>
        <strain evidence="6">CCM 7403</strain>
    </source>
</reference>
<dbReference type="InterPro" id="IPR010998">
    <property type="entry name" value="Integrase_recombinase_N"/>
</dbReference>